<dbReference type="AlphaFoldDB" id="A0A518DNE1"/>
<dbReference type="Gene3D" id="1.25.40.10">
    <property type="entry name" value="Tetratricopeptide repeat domain"/>
    <property type="match status" value="1"/>
</dbReference>
<dbReference type="SUPFAM" id="SSF48452">
    <property type="entry name" value="TPR-like"/>
    <property type="match status" value="1"/>
</dbReference>
<evidence type="ECO:0000256" key="2">
    <source>
        <dbReference type="SAM" id="SignalP"/>
    </source>
</evidence>
<keyword evidence="1" id="KW-0802">TPR repeat</keyword>
<dbReference type="InterPro" id="IPR011990">
    <property type="entry name" value="TPR-like_helical_dom_sf"/>
</dbReference>
<dbReference type="SMART" id="SM00028">
    <property type="entry name" value="TPR"/>
    <property type="match status" value="2"/>
</dbReference>
<keyword evidence="4" id="KW-1185">Reference proteome</keyword>
<feature type="signal peptide" evidence="2">
    <location>
        <begin position="1"/>
        <end position="34"/>
    </location>
</feature>
<evidence type="ECO:0000256" key="1">
    <source>
        <dbReference type="PROSITE-ProRule" id="PRU00339"/>
    </source>
</evidence>
<dbReference type="Proteomes" id="UP000317648">
    <property type="component" value="Chromosome"/>
</dbReference>
<dbReference type="KEGG" id="lcre:Pla8534_11340"/>
<dbReference type="RefSeq" id="WP_145050090.1">
    <property type="nucleotide sequence ID" value="NZ_CP036433.1"/>
</dbReference>
<name>A0A518DNE1_9BACT</name>
<dbReference type="EMBL" id="CP036433">
    <property type="protein sequence ID" value="QDU93354.1"/>
    <property type="molecule type" value="Genomic_DNA"/>
</dbReference>
<reference evidence="3 4" key="1">
    <citation type="submission" date="2019-02" db="EMBL/GenBank/DDBJ databases">
        <title>Deep-cultivation of Planctomycetes and their phenomic and genomic characterization uncovers novel biology.</title>
        <authorList>
            <person name="Wiegand S."/>
            <person name="Jogler M."/>
            <person name="Boedeker C."/>
            <person name="Pinto D."/>
            <person name="Vollmers J."/>
            <person name="Rivas-Marin E."/>
            <person name="Kohn T."/>
            <person name="Peeters S.H."/>
            <person name="Heuer A."/>
            <person name="Rast P."/>
            <person name="Oberbeckmann S."/>
            <person name="Bunk B."/>
            <person name="Jeske O."/>
            <person name="Meyerdierks A."/>
            <person name="Storesund J.E."/>
            <person name="Kallscheuer N."/>
            <person name="Luecker S."/>
            <person name="Lage O.M."/>
            <person name="Pohl T."/>
            <person name="Merkel B.J."/>
            <person name="Hornburger P."/>
            <person name="Mueller R.-W."/>
            <person name="Bruemmer F."/>
            <person name="Labrenz M."/>
            <person name="Spormann A.M."/>
            <person name="Op den Camp H."/>
            <person name="Overmann J."/>
            <person name="Amann R."/>
            <person name="Jetten M.S.M."/>
            <person name="Mascher T."/>
            <person name="Medema M.H."/>
            <person name="Devos D.P."/>
            <person name="Kaster A.-K."/>
            <person name="Ovreas L."/>
            <person name="Rohde M."/>
            <person name="Galperin M.Y."/>
            <person name="Jogler C."/>
        </authorList>
    </citation>
    <scope>NUCLEOTIDE SEQUENCE [LARGE SCALE GENOMIC DNA]</scope>
    <source>
        <strain evidence="3 4">Pla85_3_4</strain>
    </source>
</reference>
<protein>
    <submittedName>
        <fullName evidence="3">Tetratricopeptide repeat protein</fullName>
    </submittedName>
</protein>
<evidence type="ECO:0000313" key="3">
    <source>
        <dbReference type="EMBL" id="QDU93354.1"/>
    </source>
</evidence>
<organism evidence="3 4">
    <name type="scientific">Lignipirellula cremea</name>
    <dbReference type="NCBI Taxonomy" id="2528010"/>
    <lineage>
        <taxon>Bacteria</taxon>
        <taxon>Pseudomonadati</taxon>
        <taxon>Planctomycetota</taxon>
        <taxon>Planctomycetia</taxon>
        <taxon>Pirellulales</taxon>
        <taxon>Pirellulaceae</taxon>
        <taxon>Lignipirellula</taxon>
    </lineage>
</organism>
<proteinExistence type="predicted"/>
<feature type="chain" id="PRO_5022239433" evidence="2">
    <location>
        <begin position="35"/>
        <end position="304"/>
    </location>
</feature>
<gene>
    <name evidence="3" type="ORF">Pla8534_11340</name>
</gene>
<dbReference type="PROSITE" id="PS50005">
    <property type="entry name" value="TPR"/>
    <property type="match status" value="1"/>
</dbReference>
<sequence precursor="true">MKRRTTWHAAWRSCAHTAAPLLLLVSCMTTFLPAASGEPLEALLRADLLDGRLDDLTLLEAALIAGGIDDTRALNHHVEAFARVEAALRRELPDTASPQERAEIVFRFLHTNVLTGPYARDCMQVERSLRGEEYNCVTATILYQSLAAAADLPTIAVSTPGHVFCRIPGDRDIETTCPDWFDRTESVSPLSSRARRDLNAAQLLAKVYYNRSVLLLGRGKFSPATRYLSLSISLDPHDADALENQCAAYNNWALECAAAGQYAKACSLLEQGRRINPYYEHFARNERHIRLLWTQAEGASAPGP</sequence>
<feature type="repeat" description="TPR" evidence="1">
    <location>
        <begin position="205"/>
        <end position="238"/>
    </location>
</feature>
<dbReference type="OrthoDB" id="249070at2"/>
<dbReference type="PROSITE" id="PS51257">
    <property type="entry name" value="PROKAR_LIPOPROTEIN"/>
    <property type="match status" value="1"/>
</dbReference>
<dbReference type="InterPro" id="IPR019734">
    <property type="entry name" value="TPR_rpt"/>
</dbReference>
<accession>A0A518DNE1</accession>
<evidence type="ECO:0000313" key="4">
    <source>
        <dbReference type="Proteomes" id="UP000317648"/>
    </source>
</evidence>
<keyword evidence="2" id="KW-0732">Signal</keyword>